<gene>
    <name evidence="1" type="ORF">DEO72_LG10g694</name>
</gene>
<accession>A0A4D6N9K2</accession>
<proteinExistence type="predicted"/>
<evidence type="ECO:0000313" key="2">
    <source>
        <dbReference type="Proteomes" id="UP000501690"/>
    </source>
</evidence>
<sequence length="101" mass="11255">MQGRVGVHNAHSKSGFTDRFFSYSGDCRDEDERVKKLPSRVVLGGTMKSVRMSGSPPQDICMMLKTDMISVTTLKVVEDMIKVMIKINITITVLSVVFQIS</sequence>
<dbReference type="AlphaFoldDB" id="A0A4D6N9K2"/>
<name>A0A4D6N9K2_VIGUN</name>
<dbReference type="Proteomes" id="UP000501690">
    <property type="component" value="Linkage Group LG10"/>
</dbReference>
<reference evidence="1 2" key="1">
    <citation type="submission" date="2019-04" db="EMBL/GenBank/DDBJ databases">
        <title>An improved genome assembly and genetic linkage map for asparagus bean, Vigna unguiculata ssp. sesquipedialis.</title>
        <authorList>
            <person name="Xia Q."/>
            <person name="Zhang R."/>
            <person name="Dong Y."/>
        </authorList>
    </citation>
    <scope>NUCLEOTIDE SEQUENCE [LARGE SCALE GENOMIC DNA]</scope>
    <source>
        <tissue evidence="1">Leaf</tissue>
    </source>
</reference>
<organism evidence="1 2">
    <name type="scientific">Vigna unguiculata</name>
    <name type="common">Cowpea</name>
    <dbReference type="NCBI Taxonomy" id="3917"/>
    <lineage>
        <taxon>Eukaryota</taxon>
        <taxon>Viridiplantae</taxon>
        <taxon>Streptophyta</taxon>
        <taxon>Embryophyta</taxon>
        <taxon>Tracheophyta</taxon>
        <taxon>Spermatophyta</taxon>
        <taxon>Magnoliopsida</taxon>
        <taxon>eudicotyledons</taxon>
        <taxon>Gunneridae</taxon>
        <taxon>Pentapetalae</taxon>
        <taxon>rosids</taxon>
        <taxon>fabids</taxon>
        <taxon>Fabales</taxon>
        <taxon>Fabaceae</taxon>
        <taxon>Papilionoideae</taxon>
        <taxon>50 kb inversion clade</taxon>
        <taxon>NPAAA clade</taxon>
        <taxon>indigoferoid/millettioid clade</taxon>
        <taxon>Phaseoleae</taxon>
        <taxon>Vigna</taxon>
    </lineage>
</organism>
<evidence type="ECO:0000313" key="1">
    <source>
        <dbReference type="EMBL" id="QCE09474.1"/>
    </source>
</evidence>
<protein>
    <submittedName>
        <fullName evidence="1">Uncharacterized protein</fullName>
    </submittedName>
</protein>
<keyword evidence="2" id="KW-1185">Reference proteome</keyword>
<dbReference type="EMBL" id="CP039354">
    <property type="protein sequence ID" value="QCE09474.1"/>
    <property type="molecule type" value="Genomic_DNA"/>
</dbReference>